<dbReference type="RefSeq" id="WP_171297977.1">
    <property type="nucleotide sequence ID" value="NZ_CP087098.1"/>
</dbReference>
<sequence>MKKVLMVASVVSMIDQFNMLNINILKKQGYEVHVAANFEDGNTSSKQRIEEFKKELIELNVSYYHVEFSRKITNILGNMKAYKQIKNLMKKNNYEFIHCHSPIGGVCGRLAAYRTNTNVIYTAHGFHFYKGAPLKNWLLYYPIERWLARYTDVLITINKEDYARAKKSFKAGKIEYIPGVGIDTKKISEVVVDKPAKLTELGMPDDAFVVLSVGELNKNKNHETVIKAIAKLNNSNVYYLICGQGTLENHLKDLIKELCLEKQVKLLGYRTDIAEISKTSDLFVFPSYREGLSVALMEAMASGLEVACSNIRGNTDLIENGKGGYIVEPDDIEGFTGAIYETIEDHTLREDMGKYNEKAIVKFDIDNVKADMEKIYLKCNLLKKPIM</sequence>
<dbReference type="PANTHER" id="PTHR12526">
    <property type="entry name" value="GLYCOSYLTRANSFERASE"/>
    <property type="match status" value="1"/>
</dbReference>
<dbReference type="InterPro" id="IPR028098">
    <property type="entry name" value="Glyco_trans_4-like_N"/>
</dbReference>
<evidence type="ECO:0000313" key="3">
    <source>
        <dbReference type="EMBL" id="NNU77324.1"/>
    </source>
</evidence>
<keyword evidence="3" id="KW-0808">Transferase</keyword>
<dbReference type="PANTHER" id="PTHR12526:SF630">
    <property type="entry name" value="GLYCOSYLTRANSFERASE"/>
    <property type="match status" value="1"/>
</dbReference>
<dbReference type="SUPFAM" id="SSF53756">
    <property type="entry name" value="UDP-Glycosyltransferase/glycogen phosphorylase"/>
    <property type="match status" value="1"/>
</dbReference>
<organism evidence="3 4">
    <name type="scientific">Clostridium estertheticum</name>
    <dbReference type="NCBI Taxonomy" id="238834"/>
    <lineage>
        <taxon>Bacteria</taxon>
        <taxon>Bacillati</taxon>
        <taxon>Bacillota</taxon>
        <taxon>Clostridia</taxon>
        <taxon>Eubacteriales</taxon>
        <taxon>Clostridiaceae</taxon>
        <taxon>Clostridium</taxon>
    </lineage>
</organism>
<dbReference type="Pfam" id="PF13477">
    <property type="entry name" value="Glyco_trans_4_2"/>
    <property type="match status" value="1"/>
</dbReference>
<dbReference type="Proteomes" id="UP000531659">
    <property type="component" value="Unassembled WGS sequence"/>
</dbReference>
<dbReference type="Pfam" id="PF00534">
    <property type="entry name" value="Glycos_transf_1"/>
    <property type="match status" value="1"/>
</dbReference>
<dbReference type="InterPro" id="IPR001296">
    <property type="entry name" value="Glyco_trans_1"/>
</dbReference>
<protein>
    <submittedName>
        <fullName evidence="3">Glycosyltransferase family 4 protein</fullName>
    </submittedName>
</protein>
<dbReference type="AlphaFoldDB" id="A0A7Y3WTR8"/>
<feature type="domain" description="Glycosyltransferase subfamily 4-like N-terminal" evidence="2">
    <location>
        <begin position="22"/>
        <end position="157"/>
    </location>
</feature>
<accession>A0A7Y3WTR8</accession>
<evidence type="ECO:0000313" key="4">
    <source>
        <dbReference type="Proteomes" id="UP000531659"/>
    </source>
</evidence>
<dbReference type="CDD" id="cd03808">
    <property type="entry name" value="GT4_CapM-like"/>
    <property type="match status" value="1"/>
</dbReference>
<comment type="caution">
    <text evidence="3">The sequence shown here is derived from an EMBL/GenBank/DDBJ whole genome shotgun (WGS) entry which is preliminary data.</text>
</comment>
<name>A0A7Y3WTR8_9CLOT</name>
<dbReference type="EMBL" id="JABEYB010000012">
    <property type="protein sequence ID" value="NNU77324.1"/>
    <property type="molecule type" value="Genomic_DNA"/>
</dbReference>
<gene>
    <name evidence="3" type="ORF">HLQ16_15420</name>
</gene>
<dbReference type="Gene3D" id="3.40.50.2000">
    <property type="entry name" value="Glycogen Phosphorylase B"/>
    <property type="match status" value="2"/>
</dbReference>
<evidence type="ECO:0000259" key="2">
    <source>
        <dbReference type="Pfam" id="PF13477"/>
    </source>
</evidence>
<reference evidence="3 4" key="1">
    <citation type="submission" date="2020-05" db="EMBL/GenBank/DDBJ databases">
        <title>Complete genome of Clostridium estertheticum subspecies estertheticum, isolated from Vacuum packed lamb meat from New Zealand imported to Switzerland.</title>
        <authorList>
            <person name="Wambui J."/>
            <person name="Stevens M.J.A."/>
            <person name="Stephan R."/>
        </authorList>
    </citation>
    <scope>NUCLEOTIDE SEQUENCE [LARGE SCALE GENOMIC DNA]</scope>
    <source>
        <strain evidence="3 4">CEST001</strain>
    </source>
</reference>
<dbReference type="GO" id="GO:0016757">
    <property type="term" value="F:glycosyltransferase activity"/>
    <property type="evidence" value="ECO:0007669"/>
    <property type="project" value="InterPro"/>
</dbReference>
<proteinExistence type="predicted"/>
<evidence type="ECO:0000259" key="1">
    <source>
        <dbReference type="Pfam" id="PF00534"/>
    </source>
</evidence>
<feature type="domain" description="Glycosyl transferase family 1" evidence="1">
    <location>
        <begin position="198"/>
        <end position="358"/>
    </location>
</feature>